<dbReference type="InterPro" id="IPR053925">
    <property type="entry name" value="RecX_HTH_3rd"/>
</dbReference>
<keyword evidence="10" id="KW-1185">Reference proteome</keyword>
<evidence type="ECO:0000259" key="6">
    <source>
        <dbReference type="Pfam" id="PF02631"/>
    </source>
</evidence>
<evidence type="ECO:0000313" key="9">
    <source>
        <dbReference type="EMBL" id="GJM59581.1"/>
    </source>
</evidence>
<dbReference type="HAMAP" id="MF_01114">
    <property type="entry name" value="RecX"/>
    <property type="match status" value="1"/>
</dbReference>
<dbReference type="PANTHER" id="PTHR33602">
    <property type="entry name" value="REGULATORY PROTEIN RECX FAMILY PROTEIN"/>
    <property type="match status" value="1"/>
</dbReference>
<name>A0AAN4VV03_9BACT</name>
<dbReference type="GO" id="GO:0005737">
    <property type="term" value="C:cytoplasm"/>
    <property type="evidence" value="ECO:0007669"/>
    <property type="project" value="UniProtKB-SubCell"/>
</dbReference>
<dbReference type="GO" id="GO:0006282">
    <property type="term" value="P:regulation of DNA repair"/>
    <property type="evidence" value="ECO:0007669"/>
    <property type="project" value="UniProtKB-UniRule"/>
</dbReference>
<organism evidence="9 10">
    <name type="scientific">Persicobacter diffluens</name>
    <dbReference type="NCBI Taxonomy" id="981"/>
    <lineage>
        <taxon>Bacteria</taxon>
        <taxon>Pseudomonadati</taxon>
        <taxon>Bacteroidota</taxon>
        <taxon>Cytophagia</taxon>
        <taxon>Cytophagales</taxon>
        <taxon>Persicobacteraceae</taxon>
        <taxon>Persicobacter</taxon>
    </lineage>
</organism>
<feature type="domain" description="RecX third three-helical" evidence="7">
    <location>
        <begin position="106"/>
        <end position="150"/>
    </location>
</feature>
<evidence type="ECO:0000256" key="4">
    <source>
        <dbReference type="ARBA" id="ARBA00022490"/>
    </source>
</evidence>
<dbReference type="RefSeq" id="WP_338235594.1">
    <property type="nucleotide sequence ID" value="NZ_BQKE01000001.1"/>
</dbReference>
<keyword evidence="4 5" id="KW-0963">Cytoplasm</keyword>
<evidence type="ECO:0000256" key="5">
    <source>
        <dbReference type="HAMAP-Rule" id="MF_01114"/>
    </source>
</evidence>
<dbReference type="Pfam" id="PF02631">
    <property type="entry name" value="RecX_HTH2"/>
    <property type="match status" value="1"/>
</dbReference>
<evidence type="ECO:0000256" key="1">
    <source>
        <dbReference type="ARBA" id="ARBA00004496"/>
    </source>
</evidence>
<evidence type="ECO:0000259" key="7">
    <source>
        <dbReference type="Pfam" id="PF21981"/>
    </source>
</evidence>
<dbReference type="Gene3D" id="1.10.10.10">
    <property type="entry name" value="Winged helix-like DNA-binding domain superfamily/Winged helix DNA-binding domain"/>
    <property type="match status" value="3"/>
</dbReference>
<evidence type="ECO:0000256" key="2">
    <source>
        <dbReference type="ARBA" id="ARBA00009695"/>
    </source>
</evidence>
<evidence type="ECO:0000256" key="3">
    <source>
        <dbReference type="ARBA" id="ARBA00018111"/>
    </source>
</evidence>
<dbReference type="Pfam" id="PF21981">
    <property type="entry name" value="RecX_HTH3"/>
    <property type="match status" value="1"/>
</dbReference>
<comment type="caution">
    <text evidence="9">The sequence shown here is derived from an EMBL/GenBank/DDBJ whole genome shotgun (WGS) entry which is preliminary data.</text>
</comment>
<comment type="similarity">
    <text evidence="2 5">Belongs to the RecX family.</text>
</comment>
<protein>
    <recommendedName>
        <fullName evidence="3 5">Regulatory protein RecX</fullName>
    </recommendedName>
</protein>
<comment type="subcellular location">
    <subcellularLocation>
        <location evidence="1 5">Cytoplasm</location>
    </subcellularLocation>
</comment>
<dbReference type="Proteomes" id="UP001310022">
    <property type="component" value="Unassembled WGS sequence"/>
</dbReference>
<reference evidence="9 10" key="1">
    <citation type="submission" date="2021-12" db="EMBL/GenBank/DDBJ databases">
        <title>Genome sequencing of bacteria with rrn-lacking chromosome and rrn-plasmid.</title>
        <authorList>
            <person name="Anda M."/>
            <person name="Iwasaki W."/>
        </authorList>
    </citation>
    <scope>NUCLEOTIDE SEQUENCE [LARGE SCALE GENOMIC DNA]</scope>
    <source>
        <strain evidence="9 10">NBRC 15940</strain>
    </source>
</reference>
<dbReference type="InterPro" id="IPR053924">
    <property type="entry name" value="RecX_HTH_2nd"/>
</dbReference>
<dbReference type="InterPro" id="IPR053926">
    <property type="entry name" value="RecX_HTH_1st"/>
</dbReference>
<feature type="domain" description="RecX first three-helical" evidence="8">
    <location>
        <begin position="12"/>
        <end position="50"/>
    </location>
</feature>
<dbReference type="PANTHER" id="PTHR33602:SF1">
    <property type="entry name" value="REGULATORY PROTEIN RECX FAMILY PROTEIN"/>
    <property type="match status" value="1"/>
</dbReference>
<gene>
    <name evidence="5 9" type="primary">recX</name>
    <name evidence="9" type="ORF">PEDI_01330</name>
</gene>
<evidence type="ECO:0000259" key="8">
    <source>
        <dbReference type="Pfam" id="PF21982"/>
    </source>
</evidence>
<dbReference type="AlphaFoldDB" id="A0AAN4VV03"/>
<accession>A0AAN4VV03</accession>
<dbReference type="InterPro" id="IPR003783">
    <property type="entry name" value="Regulatory_RecX"/>
</dbReference>
<dbReference type="EMBL" id="BQKE01000001">
    <property type="protein sequence ID" value="GJM59581.1"/>
    <property type="molecule type" value="Genomic_DNA"/>
</dbReference>
<dbReference type="Pfam" id="PF21982">
    <property type="entry name" value="RecX_HTH1"/>
    <property type="match status" value="1"/>
</dbReference>
<comment type="function">
    <text evidence="5">Modulates RecA activity.</text>
</comment>
<dbReference type="InterPro" id="IPR036388">
    <property type="entry name" value="WH-like_DNA-bd_sf"/>
</dbReference>
<evidence type="ECO:0000313" key="10">
    <source>
        <dbReference type="Proteomes" id="UP001310022"/>
    </source>
</evidence>
<sequence length="163" mass="19421">MHANRPDYKSIYLKAANYCAYQDRCTAEVSEKLQKWGLEDEMLEAAIEQLIAEKYLDEERFCRSYVRGKFYYQKWGKQKIRQALKLKQVNDALIQSALENEIKPEDYDEVLLKILYRKYHQLEKETDPYKRKMKTVQHAAQKGFESSIIFCLIDEAIEMEDDS</sequence>
<proteinExistence type="inferred from homology"/>
<feature type="domain" description="RecX second three-helical" evidence="6">
    <location>
        <begin position="57"/>
        <end position="98"/>
    </location>
</feature>